<accession>A0A0B4X5L0</accession>
<dbReference type="Pfam" id="PF01494">
    <property type="entry name" value="FAD_binding_3"/>
    <property type="match status" value="2"/>
</dbReference>
<dbReference type="RefSeq" id="WP_039845332.1">
    <property type="nucleotide sequence ID" value="NZ_CP006877.1"/>
</dbReference>
<keyword evidence="3" id="KW-0274">FAD</keyword>
<evidence type="ECO:0000313" key="5">
    <source>
        <dbReference type="EMBL" id="AJD41802.1"/>
    </source>
</evidence>
<keyword evidence="2" id="KW-0285">Flavoprotein</keyword>
<dbReference type="KEGG" id="rga:RGR602_CH02477"/>
<dbReference type="InterPro" id="IPR036188">
    <property type="entry name" value="FAD/NAD-bd_sf"/>
</dbReference>
<dbReference type="InterPro" id="IPR002938">
    <property type="entry name" value="FAD-bd"/>
</dbReference>
<gene>
    <name evidence="5" type="ORF">RGR602_CH02477</name>
</gene>
<dbReference type="HOGENOM" id="CLU_009665_20_0_5"/>
<dbReference type="Proteomes" id="UP000031368">
    <property type="component" value="Chromosome"/>
</dbReference>
<evidence type="ECO:0000256" key="1">
    <source>
        <dbReference type="ARBA" id="ARBA00001974"/>
    </source>
</evidence>
<dbReference type="GO" id="GO:0016709">
    <property type="term" value="F:oxidoreductase activity, acting on paired donors, with incorporation or reduction of molecular oxygen, NAD(P)H as one donor, and incorporation of one atom of oxygen"/>
    <property type="evidence" value="ECO:0007669"/>
    <property type="project" value="UniProtKB-ARBA"/>
</dbReference>
<dbReference type="Gene3D" id="3.30.70.2450">
    <property type="match status" value="1"/>
</dbReference>
<evidence type="ECO:0000259" key="4">
    <source>
        <dbReference type="Pfam" id="PF01494"/>
    </source>
</evidence>
<dbReference type="PANTHER" id="PTHR43004">
    <property type="entry name" value="TRK SYSTEM POTASSIUM UPTAKE PROTEIN"/>
    <property type="match status" value="1"/>
</dbReference>
<dbReference type="PRINTS" id="PR00420">
    <property type="entry name" value="RNGMNOXGNASE"/>
</dbReference>
<comment type="cofactor">
    <cofactor evidence="1">
        <name>FAD</name>
        <dbReference type="ChEBI" id="CHEBI:57692"/>
    </cofactor>
</comment>
<feature type="domain" description="FAD-binding" evidence="4">
    <location>
        <begin position="241"/>
        <end position="298"/>
    </location>
</feature>
<keyword evidence="5" id="KW-0503">Monooxygenase</keyword>
<name>A0A0B4X5L0_9HYPH</name>
<keyword evidence="5" id="KW-0560">Oxidoreductase</keyword>
<evidence type="ECO:0000256" key="3">
    <source>
        <dbReference type="ARBA" id="ARBA00022827"/>
    </source>
</evidence>
<feature type="domain" description="FAD-binding" evidence="4">
    <location>
        <begin position="8"/>
        <end position="187"/>
    </location>
</feature>
<protein>
    <submittedName>
        <fullName evidence="5">FAD-binding monooxygenase protein</fullName>
    </submittedName>
</protein>
<dbReference type="SUPFAM" id="SSF51905">
    <property type="entry name" value="FAD/NAD(P)-binding domain"/>
    <property type="match status" value="1"/>
</dbReference>
<organism evidence="5 6">
    <name type="scientific">Rhizobium gallicum bv. gallicum R602sp</name>
    <dbReference type="NCBI Taxonomy" id="1041138"/>
    <lineage>
        <taxon>Bacteria</taxon>
        <taxon>Pseudomonadati</taxon>
        <taxon>Pseudomonadota</taxon>
        <taxon>Alphaproteobacteria</taxon>
        <taxon>Hyphomicrobiales</taxon>
        <taxon>Rhizobiaceae</taxon>
        <taxon>Rhizobium/Agrobacterium group</taxon>
        <taxon>Rhizobium</taxon>
    </lineage>
</organism>
<proteinExistence type="predicted"/>
<dbReference type="Gene3D" id="3.50.50.60">
    <property type="entry name" value="FAD/NAD(P)-binding domain"/>
    <property type="match status" value="1"/>
</dbReference>
<dbReference type="AlphaFoldDB" id="A0A0B4X5L0"/>
<dbReference type="InterPro" id="IPR050641">
    <property type="entry name" value="RIFMO-like"/>
</dbReference>
<sequence length="375" mass="41215">MGAGHRNILIAGAGATGLAAAIELARRGFRPRIIDSDVGPVPLSESRALGINARTLTLLSPSRAADAIQQEAYRIDRFRVRAGKKVLFEIDPSKIDGRFPAIQVLAQGRTERLLLGKLSDYEVEPEWQTVLESVTGTMDRPHVTLRRADGSREEIDLDILIGADGAHSIVRKAAGIGFPGEEIEEAFYLADYRYPQPIDPRYVEISLFNPGIVGRIPVSGDSVRYLSTLPDFESRIAHPVPGGELVWAANFRIHFRHVARMSKGNVFLAGDAAHIHSPAGARGMNLGIEDACWLAYLISEGREQDYADLRMPAVKTVLKQTYGLTRLVTMHHPVATGLRNFFAPLLIRVPGFARRFLRSVAGYDTPPPVWIDGAQ</sequence>
<evidence type="ECO:0000256" key="2">
    <source>
        <dbReference type="ARBA" id="ARBA00022630"/>
    </source>
</evidence>
<dbReference type="PANTHER" id="PTHR43004:SF19">
    <property type="entry name" value="BINDING MONOOXYGENASE, PUTATIVE (JCVI)-RELATED"/>
    <property type="match status" value="1"/>
</dbReference>
<reference evidence="5 6" key="1">
    <citation type="submission" date="2013-11" db="EMBL/GenBank/DDBJ databases">
        <title>Complete genome sequence of Rhizobium gallicum bv. gallicum R602.</title>
        <authorList>
            <person name="Bustos P."/>
            <person name="Santamaria R.I."/>
            <person name="Lozano L."/>
            <person name="Acosta J.L."/>
            <person name="Ormeno-Orrillo E."/>
            <person name="Rogel M.A."/>
            <person name="Romero D."/>
            <person name="Cevallos M.A."/>
            <person name="Martinez-Romero E."/>
            <person name="Gonzalez V."/>
        </authorList>
    </citation>
    <scope>NUCLEOTIDE SEQUENCE [LARGE SCALE GENOMIC DNA]</scope>
    <source>
        <strain evidence="5 6">R602</strain>
    </source>
</reference>
<evidence type="ECO:0000313" key="6">
    <source>
        <dbReference type="Proteomes" id="UP000031368"/>
    </source>
</evidence>
<dbReference type="EMBL" id="CP006877">
    <property type="protein sequence ID" value="AJD41802.1"/>
    <property type="molecule type" value="Genomic_DNA"/>
</dbReference>
<dbReference type="GO" id="GO:0071949">
    <property type="term" value="F:FAD binding"/>
    <property type="evidence" value="ECO:0007669"/>
    <property type="project" value="InterPro"/>
</dbReference>
<keyword evidence="6" id="KW-1185">Reference proteome</keyword>